<dbReference type="PIRSF" id="PIRSF006336">
    <property type="entry name" value="B-gal"/>
    <property type="match status" value="1"/>
</dbReference>
<dbReference type="InterPro" id="IPR026283">
    <property type="entry name" value="B-gal_1-like"/>
</dbReference>
<evidence type="ECO:0000259" key="10">
    <source>
        <dbReference type="Pfam" id="PF21467"/>
    </source>
</evidence>
<comment type="catalytic activity">
    <reaction evidence="5">
        <text>Hydrolysis of terminal non-reducing beta-D-galactose residues in beta-D-galactosides.</text>
        <dbReference type="EC" id="3.2.1.23"/>
    </reaction>
</comment>
<feature type="signal peptide" evidence="7">
    <location>
        <begin position="1"/>
        <end position="19"/>
    </location>
</feature>
<keyword evidence="3 5" id="KW-0326">Glycosidase</keyword>
<dbReference type="SUPFAM" id="SSF51445">
    <property type="entry name" value="(Trans)glycosidases"/>
    <property type="match status" value="1"/>
</dbReference>
<dbReference type="Gene3D" id="3.20.20.80">
    <property type="entry name" value="Glycosidases"/>
    <property type="match status" value="1"/>
</dbReference>
<dbReference type="InterPro" id="IPR048913">
    <property type="entry name" value="BetaGal_gal-bd"/>
</dbReference>
<feature type="domain" description="Beta-galactosidase galactose-binding" evidence="10">
    <location>
        <begin position="532"/>
        <end position="590"/>
    </location>
</feature>
<evidence type="ECO:0000256" key="5">
    <source>
        <dbReference type="RuleBase" id="RU000675"/>
    </source>
</evidence>
<evidence type="ECO:0000256" key="3">
    <source>
        <dbReference type="ARBA" id="ARBA00023295"/>
    </source>
</evidence>
<dbReference type="Gene3D" id="2.60.120.260">
    <property type="entry name" value="Galactose-binding domain-like"/>
    <property type="match status" value="2"/>
</dbReference>
<evidence type="ECO:0000313" key="12">
    <source>
        <dbReference type="Proteomes" id="UP000091956"/>
    </source>
</evidence>
<keyword evidence="12" id="KW-1185">Reference proteome</keyword>
<sequence length="623" mass="68353">MRSFWLLTSLAAILGPAASADTAPFTYNRTDFLLHGKPYQMIGGQMDPQRIPNEYWRDRLSMARAMGLNTIFSYIFWNDIEPSPGTWDFTGQNDIKKYFQIAQEEGLNIVLRPGPYICGEREWGGFPAWLSEVPGMAVRTNNKPFLDASKAYLEHLAEEVAPLQVTNGGPILMVQVENEYGSFGNDHIYVAALRDMLKSQYEVPLYTNDGGGESYLAGGQITGVLAETDGDPKTGFEARDKFVTDPTSLGPQLDGEYYVTWIDTWGSNSTHNTNDGNAAALKSIQDDVAWVLTNKSSISIYMFHGGTNMGFQNAGLWIDNALSAVTSSYDYGAPLDESGRPTDAYHAIRETIIAHLGDNSTVPDIPVKSPMIDIPTFQLKPSVALFDALPEPARQQNPTNMEALGQSYGFIMYRHKVNTAVKGSLKPGDVPRDRVLVYVNGERVGVVDRIYMVPATVTLDLKAGDVLELLVENMGRIDYGPALVEQRKGVVGNVTIGDNVLLDWVTYPLALEQPPAPQAKYRGPAPSATSTPIFYTGSFDVETIGDTFLELPGWVKGNVWVNGVNLGRYWIIGPQQSLYLPGCYLKNKGNQITVLALEPLAEATSAVGISKRVWGNNPDPDAP</sequence>
<reference evidence="12" key="2">
    <citation type="journal article" date="2018" name="Nat. Commun.">
        <title>Extreme sensitivity to ultraviolet light in the fungal pathogen causing white-nose syndrome of bats.</title>
        <authorList>
            <person name="Palmer J.M."/>
            <person name="Drees K.P."/>
            <person name="Foster J.T."/>
            <person name="Lindner D.L."/>
        </authorList>
    </citation>
    <scope>NUCLEOTIDE SEQUENCE [LARGE SCALE GENOMIC DNA]</scope>
    <source>
        <strain evidence="12">UAMH 10579</strain>
    </source>
</reference>
<dbReference type="RefSeq" id="XP_018128191.1">
    <property type="nucleotide sequence ID" value="XM_018276670.2"/>
</dbReference>
<dbReference type="Pfam" id="PF01301">
    <property type="entry name" value="Glyco_hydro_35"/>
    <property type="match status" value="1"/>
</dbReference>
<dbReference type="STRING" id="342668.A0A1B8GF52"/>
<evidence type="ECO:0000256" key="2">
    <source>
        <dbReference type="ARBA" id="ARBA00022801"/>
    </source>
</evidence>
<evidence type="ECO:0000256" key="6">
    <source>
        <dbReference type="RuleBase" id="RU003679"/>
    </source>
</evidence>
<dbReference type="SUPFAM" id="SSF49785">
    <property type="entry name" value="Galactose-binding domain-like"/>
    <property type="match status" value="1"/>
</dbReference>
<dbReference type="InterPro" id="IPR031330">
    <property type="entry name" value="Gly_Hdrlase_35_cat"/>
</dbReference>
<feature type="chain" id="PRO_5008608512" description="Beta-galactosidase" evidence="7">
    <location>
        <begin position="20"/>
        <end position="623"/>
    </location>
</feature>
<evidence type="ECO:0000259" key="9">
    <source>
        <dbReference type="Pfam" id="PF21317"/>
    </source>
</evidence>
<dbReference type="EMBL" id="KV460243">
    <property type="protein sequence ID" value="OBT94458.1"/>
    <property type="molecule type" value="Genomic_DNA"/>
</dbReference>
<feature type="active site" description="Nucleophile" evidence="4">
    <location>
        <position position="256"/>
    </location>
</feature>
<dbReference type="GO" id="GO:0004565">
    <property type="term" value="F:beta-galactosidase activity"/>
    <property type="evidence" value="ECO:0007669"/>
    <property type="project" value="UniProtKB-EC"/>
</dbReference>
<dbReference type="PANTHER" id="PTHR23421">
    <property type="entry name" value="BETA-GALACTOSIDASE RELATED"/>
    <property type="match status" value="1"/>
</dbReference>
<dbReference type="PROSITE" id="PS01182">
    <property type="entry name" value="GLYCOSYL_HYDROL_F35"/>
    <property type="match status" value="1"/>
</dbReference>
<dbReference type="PRINTS" id="PR00742">
    <property type="entry name" value="GLHYDRLASE35"/>
</dbReference>
<dbReference type="GO" id="GO:0005975">
    <property type="term" value="P:carbohydrate metabolic process"/>
    <property type="evidence" value="ECO:0007669"/>
    <property type="project" value="InterPro"/>
</dbReference>
<comment type="similarity">
    <text evidence="1 6">Belongs to the glycosyl hydrolase 35 family.</text>
</comment>
<proteinExistence type="inferred from homology"/>
<evidence type="ECO:0000259" key="8">
    <source>
        <dbReference type="Pfam" id="PF01301"/>
    </source>
</evidence>
<evidence type="ECO:0000313" key="11">
    <source>
        <dbReference type="EMBL" id="OBT94458.1"/>
    </source>
</evidence>
<dbReference type="OrthoDB" id="1657402at2759"/>
<keyword evidence="7" id="KW-0732">Signal</keyword>
<feature type="domain" description="Beta-galactosidase 1-like first all-beta" evidence="9">
    <location>
        <begin position="398"/>
        <end position="509"/>
    </location>
</feature>
<feature type="domain" description="Glycoside hydrolase 35 catalytic" evidence="8">
    <location>
        <begin position="32"/>
        <end position="352"/>
    </location>
</feature>
<dbReference type="InterPro" id="IPR001944">
    <property type="entry name" value="Glycoside_Hdrlase_35"/>
</dbReference>
<dbReference type="Pfam" id="PF21317">
    <property type="entry name" value="BetaGal_ABD_1"/>
    <property type="match status" value="1"/>
</dbReference>
<name>A0A1B8GF52_9PEZI</name>
<dbReference type="AlphaFoldDB" id="A0A1B8GF52"/>
<dbReference type="Proteomes" id="UP000091956">
    <property type="component" value="Unassembled WGS sequence"/>
</dbReference>
<dbReference type="Pfam" id="PF21467">
    <property type="entry name" value="BetaGal_gal-bd"/>
    <property type="match status" value="1"/>
</dbReference>
<protein>
    <recommendedName>
        <fullName evidence="5">Beta-galactosidase</fullName>
        <ecNumber evidence="5">3.2.1.23</ecNumber>
    </recommendedName>
</protein>
<dbReference type="InterPro" id="IPR008979">
    <property type="entry name" value="Galactose-bd-like_sf"/>
</dbReference>
<dbReference type="InterPro" id="IPR017853">
    <property type="entry name" value="GH"/>
</dbReference>
<dbReference type="InterPro" id="IPR048912">
    <property type="entry name" value="BetaGal1-like_ABD1"/>
</dbReference>
<evidence type="ECO:0000256" key="7">
    <source>
        <dbReference type="SAM" id="SignalP"/>
    </source>
</evidence>
<feature type="active site" description="Proton donor" evidence="4">
    <location>
        <position position="179"/>
    </location>
</feature>
<accession>A0A1B8GF52</accession>
<dbReference type="EC" id="3.2.1.23" evidence="5"/>
<keyword evidence="2 5" id="KW-0378">Hydrolase</keyword>
<evidence type="ECO:0000256" key="4">
    <source>
        <dbReference type="PIRSR" id="PIRSR006336-1"/>
    </source>
</evidence>
<dbReference type="InterPro" id="IPR019801">
    <property type="entry name" value="Glyco_hydro_35_CS"/>
</dbReference>
<dbReference type="GeneID" id="28840621"/>
<evidence type="ECO:0000256" key="1">
    <source>
        <dbReference type="ARBA" id="ARBA00009809"/>
    </source>
</evidence>
<organism evidence="11 12">
    <name type="scientific">Pseudogymnoascus verrucosus</name>
    <dbReference type="NCBI Taxonomy" id="342668"/>
    <lineage>
        <taxon>Eukaryota</taxon>
        <taxon>Fungi</taxon>
        <taxon>Dikarya</taxon>
        <taxon>Ascomycota</taxon>
        <taxon>Pezizomycotina</taxon>
        <taxon>Leotiomycetes</taxon>
        <taxon>Thelebolales</taxon>
        <taxon>Thelebolaceae</taxon>
        <taxon>Pseudogymnoascus</taxon>
    </lineage>
</organism>
<gene>
    <name evidence="11" type="ORF">VE01_07235</name>
</gene>
<reference evidence="11 12" key="1">
    <citation type="submission" date="2016-03" db="EMBL/GenBank/DDBJ databases">
        <title>Comparative genomics of Pseudogymnoascus destructans, the fungus causing white-nose syndrome of bats.</title>
        <authorList>
            <person name="Palmer J.M."/>
            <person name="Drees K.P."/>
            <person name="Foster J.T."/>
            <person name="Lindner D.L."/>
        </authorList>
    </citation>
    <scope>NUCLEOTIDE SEQUENCE [LARGE SCALE GENOMIC DNA]</scope>
    <source>
        <strain evidence="11 12">UAMH 10579</strain>
    </source>
</reference>